<protein>
    <submittedName>
        <fullName evidence="1">Recombination protein RecR</fullName>
    </submittedName>
</protein>
<sequence length="113" mass="11687">MSEAVAVPQSASHAERGVADTEIAAGFISKQTPLNVRAGAKTDALPPGVLATEGRLAPHVIQPEGDGVEALMEPLRQHDPEERLCSIADAQADTDIAAAHAHAAAVKNHGRNT</sequence>
<dbReference type="EMBL" id="LHPF02000017">
    <property type="protein sequence ID" value="PSC70950.1"/>
    <property type="molecule type" value="Genomic_DNA"/>
</dbReference>
<proteinExistence type="predicted"/>
<dbReference type="AlphaFoldDB" id="A0A2P6VA32"/>
<keyword evidence="2" id="KW-1185">Reference proteome</keyword>
<name>A0A2P6VA32_9CHLO</name>
<evidence type="ECO:0000313" key="1">
    <source>
        <dbReference type="EMBL" id="PSC70950.1"/>
    </source>
</evidence>
<reference evidence="1 2" key="1">
    <citation type="journal article" date="2018" name="Plant J.">
        <title>Genome sequences of Chlorella sorokiniana UTEX 1602 and Micractinium conductrix SAG 241.80: implications to maltose excretion by a green alga.</title>
        <authorList>
            <person name="Arriola M.B."/>
            <person name="Velmurugan N."/>
            <person name="Zhang Y."/>
            <person name="Plunkett M.H."/>
            <person name="Hondzo H."/>
            <person name="Barney B.M."/>
        </authorList>
    </citation>
    <scope>NUCLEOTIDE SEQUENCE [LARGE SCALE GENOMIC DNA]</scope>
    <source>
        <strain evidence="1 2">SAG 241.80</strain>
    </source>
</reference>
<accession>A0A2P6VA32</accession>
<comment type="caution">
    <text evidence="1">The sequence shown here is derived from an EMBL/GenBank/DDBJ whole genome shotgun (WGS) entry which is preliminary data.</text>
</comment>
<dbReference type="Proteomes" id="UP000239649">
    <property type="component" value="Unassembled WGS sequence"/>
</dbReference>
<evidence type="ECO:0000313" key="2">
    <source>
        <dbReference type="Proteomes" id="UP000239649"/>
    </source>
</evidence>
<gene>
    <name evidence="1" type="ORF">C2E20_5654</name>
</gene>
<organism evidence="1 2">
    <name type="scientific">Micractinium conductrix</name>
    <dbReference type="NCBI Taxonomy" id="554055"/>
    <lineage>
        <taxon>Eukaryota</taxon>
        <taxon>Viridiplantae</taxon>
        <taxon>Chlorophyta</taxon>
        <taxon>core chlorophytes</taxon>
        <taxon>Trebouxiophyceae</taxon>
        <taxon>Chlorellales</taxon>
        <taxon>Chlorellaceae</taxon>
        <taxon>Chlorella clade</taxon>
        <taxon>Micractinium</taxon>
    </lineage>
</organism>
<dbReference type="OrthoDB" id="10520471at2759"/>